<comment type="similarity">
    <text evidence="1">Belongs to the 4-hydroxy-2-oxovalerate aldolase family.</text>
</comment>
<evidence type="ECO:0000256" key="5">
    <source>
        <dbReference type="ARBA" id="ARBA00023631"/>
    </source>
</evidence>
<dbReference type="Proteomes" id="UP001500151">
    <property type="component" value="Unassembled WGS sequence"/>
</dbReference>
<keyword evidence="8" id="KW-1185">Reference proteome</keyword>
<dbReference type="InterPro" id="IPR013785">
    <property type="entry name" value="Aldolase_TIM"/>
</dbReference>
<evidence type="ECO:0000256" key="2">
    <source>
        <dbReference type="ARBA" id="ARBA00022797"/>
    </source>
</evidence>
<dbReference type="InterPro" id="IPR000891">
    <property type="entry name" value="PYR_CT"/>
</dbReference>
<accession>A0ABN3RKT4</accession>
<keyword evidence="2" id="KW-0058">Aromatic hydrocarbons catabolism</keyword>
<protein>
    <recommendedName>
        <fullName evidence="5">4-hydroxy-2-oxohexanoate aldolase</fullName>
        <ecNumber evidence="4">4.1.3.43</ecNumber>
    </recommendedName>
</protein>
<dbReference type="Gene3D" id="3.20.20.70">
    <property type="entry name" value="Aldolase class I"/>
    <property type="match status" value="1"/>
</dbReference>
<dbReference type="PROSITE" id="PS50991">
    <property type="entry name" value="PYR_CT"/>
    <property type="match status" value="1"/>
</dbReference>
<reference evidence="7 8" key="1">
    <citation type="journal article" date="2019" name="Int. J. Syst. Evol. Microbiol.">
        <title>The Global Catalogue of Microorganisms (GCM) 10K type strain sequencing project: providing services to taxonomists for standard genome sequencing and annotation.</title>
        <authorList>
            <consortium name="The Broad Institute Genomics Platform"/>
            <consortium name="The Broad Institute Genome Sequencing Center for Infectious Disease"/>
            <person name="Wu L."/>
            <person name="Ma J."/>
        </authorList>
    </citation>
    <scope>NUCLEOTIDE SEQUENCE [LARGE SCALE GENOMIC DNA]</scope>
    <source>
        <strain evidence="7 8">JCM 4524</strain>
    </source>
</reference>
<comment type="catalytic activity">
    <reaction evidence="3">
        <text>(S)-4-hydroxy-2-oxohexanoate = propanal + pyruvate</text>
        <dbReference type="Rhea" id="RHEA:36003"/>
        <dbReference type="ChEBI" id="CHEBI:15361"/>
        <dbReference type="ChEBI" id="CHEBI:17153"/>
        <dbReference type="ChEBI" id="CHEBI:73142"/>
        <dbReference type="EC" id="4.1.3.43"/>
    </reaction>
    <physiologicalReaction direction="left-to-right" evidence="3">
        <dbReference type="Rhea" id="RHEA:36004"/>
    </physiologicalReaction>
</comment>
<evidence type="ECO:0000256" key="1">
    <source>
        <dbReference type="ARBA" id="ARBA00008944"/>
    </source>
</evidence>
<sequence length="147" mass="15483">MAPAAERRDVLDPATGIGVHAHENLSLSVASSVVAVEEGVTRVDASLAGQGAGAGSCPIEAFIAVANLQDWQHGYDLLVLQDAADDRVRPLRDRPVQVDRETLTLGYAGVYSSFLRQPSSPPNATASTPTRSCWRSAAGAWSAGRRT</sequence>
<dbReference type="InterPro" id="IPR012425">
    <property type="entry name" value="DmpG_comm"/>
</dbReference>
<comment type="caution">
    <text evidence="7">The sequence shown here is derived from an EMBL/GenBank/DDBJ whole genome shotgun (WGS) entry which is preliminary data.</text>
</comment>
<dbReference type="Gene3D" id="1.10.8.60">
    <property type="match status" value="1"/>
</dbReference>
<feature type="domain" description="Pyruvate carboxyltransferase" evidence="6">
    <location>
        <begin position="1"/>
        <end position="81"/>
    </location>
</feature>
<evidence type="ECO:0000313" key="8">
    <source>
        <dbReference type="Proteomes" id="UP001500151"/>
    </source>
</evidence>
<dbReference type="EC" id="4.1.3.43" evidence="4"/>
<dbReference type="EMBL" id="BAAASJ010000106">
    <property type="protein sequence ID" value="GAA2655207.1"/>
    <property type="molecule type" value="Genomic_DNA"/>
</dbReference>
<organism evidence="7 8">
    <name type="scientific">Streptomyces vastus</name>
    <dbReference type="NCBI Taxonomy" id="285451"/>
    <lineage>
        <taxon>Bacteria</taxon>
        <taxon>Bacillati</taxon>
        <taxon>Actinomycetota</taxon>
        <taxon>Actinomycetes</taxon>
        <taxon>Kitasatosporales</taxon>
        <taxon>Streptomycetaceae</taxon>
        <taxon>Streptomyces</taxon>
    </lineage>
</organism>
<dbReference type="Pfam" id="PF07836">
    <property type="entry name" value="DmpG_comm"/>
    <property type="match status" value="1"/>
</dbReference>
<dbReference type="Pfam" id="PF00682">
    <property type="entry name" value="HMGL-like"/>
    <property type="match status" value="1"/>
</dbReference>
<dbReference type="SUPFAM" id="SSF51569">
    <property type="entry name" value="Aldolase"/>
    <property type="match status" value="1"/>
</dbReference>
<gene>
    <name evidence="7" type="ORF">GCM10010307_67940</name>
</gene>
<proteinExistence type="inferred from homology"/>
<evidence type="ECO:0000259" key="6">
    <source>
        <dbReference type="PROSITE" id="PS50991"/>
    </source>
</evidence>
<evidence type="ECO:0000256" key="4">
    <source>
        <dbReference type="ARBA" id="ARBA00023622"/>
    </source>
</evidence>
<evidence type="ECO:0000313" key="7">
    <source>
        <dbReference type="EMBL" id="GAA2655207.1"/>
    </source>
</evidence>
<name>A0ABN3RKT4_9ACTN</name>
<evidence type="ECO:0000256" key="3">
    <source>
        <dbReference type="ARBA" id="ARBA00023518"/>
    </source>
</evidence>